<dbReference type="GO" id="GO:0004519">
    <property type="term" value="F:endonuclease activity"/>
    <property type="evidence" value="ECO:0007669"/>
    <property type="project" value="UniProtKB-KW"/>
</dbReference>
<feature type="domain" description="Endonuclease/exonuclease/phosphatase" evidence="1">
    <location>
        <begin position="40"/>
        <end position="346"/>
    </location>
</feature>
<comment type="caution">
    <text evidence="2">The sequence shown here is derived from an EMBL/GenBank/DDBJ whole genome shotgun (WGS) entry which is preliminary data.</text>
</comment>
<evidence type="ECO:0000313" key="2">
    <source>
        <dbReference type="EMBL" id="MFD2533725.1"/>
    </source>
</evidence>
<dbReference type="PANTHER" id="PTHR41349:SF1">
    <property type="entry name" value="PROTEIN CBG08683"/>
    <property type="match status" value="1"/>
</dbReference>
<dbReference type="InterPro" id="IPR036691">
    <property type="entry name" value="Endo/exonu/phosph_ase_sf"/>
</dbReference>
<keyword evidence="3" id="KW-1185">Reference proteome</keyword>
<name>A0ABW5JPK8_9FLAO</name>
<sequence>MSRYILLLFTVLVCSSCHNTQNEKKEKEVTIPKPAALKVMTFNIWQEGTMVANGLDKIRDIILATDPDIVSFTEVRNYNDEDWTTKILKKLKDKGVDYFGKFAGGDVSLISKYPITASKVVYNGEGSVVKYNVKLNSKTIVVAAAHLDYKGYACYLPRRYYGGTPNWNLIKDENGNKSPVTNVDEILAYNKKSTRDEQIAAFLNSIKTETNPIILMGDFYEPSHLDWTEKAANRFDHNGVVINWPSTYTLFQKGFIDAYRNFYPDELTHPGITWPSKVHGKDSTSWTPLSDERDRIDFIFYKGHNIKTTSATMVGPKESYAYNELVTTFTSEENFMADTLEWPSDHKAVMVTLMFE</sequence>
<protein>
    <submittedName>
        <fullName evidence="2">Endonuclease/exonuclease/phosphatase family protein</fullName>
    </submittedName>
</protein>
<reference evidence="3" key="1">
    <citation type="journal article" date="2019" name="Int. J. Syst. Evol. Microbiol.">
        <title>The Global Catalogue of Microorganisms (GCM) 10K type strain sequencing project: providing services to taxonomists for standard genome sequencing and annotation.</title>
        <authorList>
            <consortium name="The Broad Institute Genomics Platform"/>
            <consortium name="The Broad Institute Genome Sequencing Center for Infectious Disease"/>
            <person name="Wu L."/>
            <person name="Ma J."/>
        </authorList>
    </citation>
    <scope>NUCLEOTIDE SEQUENCE [LARGE SCALE GENOMIC DNA]</scope>
    <source>
        <strain evidence="3">KCTC 42903</strain>
    </source>
</reference>
<keyword evidence="2" id="KW-0255">Endonuclease</keyword>
<dbReference type="Pfam" id="PF03372">
    <property type="entry name" value="Exo_endo_phos"/>
    <property type="match status" value="1"/>
</dbReference>
<gene>
    <name evidence="2" type="ORF">ACFSQS_01310</name>
</gene>
<dbReference type="RefSeq" id="WP_388012884.1">
    <property type="nucleotide sequence ID" value="NZ_JBHUDT010000001.1"/>
</dbReference>
<dbReference type="Proteomes" id="UP001597441">
    <property type="component" value="Unassembled WGS sequence"/>
</dbReference>
<dbReference type="Gene3D" id="3.60.10.10">
    <property type="entry name" value="Endonuclease/exonuclease/phosphatase"/>
    <property type="match status" value="1"/>
</dbReference>
<dbReference type="EMBL" id="JBHULK010000001">
    <property type="protein sequence ID" value="MFD2533725.1"/>
    <property type="molecule type" value="Genomic_DNA"/>
</dbReference>
<evidence type="ECO:0000259" key="1">
    <source>
        <dbReference type="Pfam" id="PF03372"/>
    </source>
</evidence>
<dbReference type="InterPro" id="IPR005135">
    <property type="entry name" value="Endo/exonuclease/phosphatase"/>
</dbReference>
<keyword evidence="2" id="KW-0540">Nuclease</keyword>
<accession>A0ABW5JPK8</accession>
<organism evidence="2 3">
    <name type="scientific">Gelatiniphilus marinus</name>
    <dbReference type="NCBI Taxonomy" id="1759464"/>
    <lineage>
        <taxon>Bacteria</taxon>
        <taxon>Pseudomonadati</taxon>
        <taxon>Bacteroidota</taxon>
        <taxon>Flavobacteriia</taxon>
        <taxon>Flavobacteriales</taxon>
        <taxon>Flavobacteriaceae</taxon>
        <taxon>Gelatiniphilus</taxon>
    </lineage>
</organism>
<proteinExistence type="predicted"/>
<evidence type="ECO:0000313" key="3">
    <source>
        <dbReference type="Proteomes" id="UP001597441"/>
    </source>
</evidence>
<dbReference type="PANTHER" id="PTHR41349">
    <property type="match status" value="1"/>
</dbReference>
<keyword evidence="2" id="KW-0378">Hydrolase</keyword>
<dbReference type="SUPFAM" id="SSF56219">
    <property type="entry name" value="DNase I-like"/>
    <property type="match status" value="1"/>
</dbReference>